<accession>A0AAG5DPU2</accession>
<name>A0AAG5DPU2_ANOAO</name>
<evidence type="ECO:0000256" key="1">
    <source>
        <dbReference type="SAM" id="MobiDB-lite"/>
    </source>
</evidence>
<sequence length="134" mass="15057">MRSTNRHAPYTIPIPSRTPPIATRTASRRTVPTTNTEDELMDIALQKIIKMCDTVEKTHGPDESYLNMLREILTTKLPEDKLQFKVQTIQMANALRNAVGQHASPSNVAEIGNYSGTGQEVNDYFEEYLDSDSD</sequence>
<proteinExistence type="predicted"/>
<dbReference type="EnsemblMetazoa" id="ENSAATROPT014610">
    <property type="protein sequence ID" value="ENSAATROPP013307"/>
    <property type="gene ID" value="ENSAATROPG011854"/>
</dbReference>
<feature type="region of interest" description="Disordered" evidence="1">
    <location>
        <begin position="1"/>
        <end position="35"/>
    </location>
</feature>
<protein>
    <submittedName>
        <fullName evidence="2">Uncharacterized protein</fullName>
    </submittedName>
</protein>
<evidence type="ECO:0000313" key="3">
    <source>
        <dbReference type="Proteomes" id="UP000075880"/>
    </source>
</evidence>
<keyword evidence="3" id="KW-1185">Reference proteome</keyword>
<feature type="compositionally biased region" description="Polar residues" evidence="1">
    <location>
        <begin position="24"/>
        <end position="35"/>
    </location>
</feature>
<organism evidence="2 3">
    <name type="scientific">Anopheles atroparvus</name>
    <name type="common">European mosquito</name>
    <dbReference type="NCBI Taxonomy" id="41427"/>
    <lineage>
        <taxon>Eukaryota</taxon>
        <taxon>Metazoa</taxon>
        <taxon>Ecdysozoa</taxon>
        <taxon>Arthropoda</taxon>
        <taxon>Hexapoda</taxon>
        <taxon>Insecta</taxon>
        <taxon>Pterygota</taxon>
        <taxon>Neoptera</taxon>
        <taxon>Endopterygota</taxon>
        <taxon>Diptera</taxon>
        <taxon>Nematocera</taxon>
        <taxon>Culicoidea</taxon>
        <taxon>Culicidae</taxon>
        <taxon>Anophelinae</taxon>
        <taxon>Anopheles</taxon>
    </lineage>
</organism>
<dbReference type="AlphaFoldDB" id="A0AAG5DPU2"/>
<reference evidence="2" key="1">
    <citation type="submission" date="2024-04" db="UniProtKB">
        <authorList>
            <consortium name="EnsemblMetazoa"/>
        </authorList>
    </citation>
    <scope>IDENTIFICATION</scope>
    <source>
        <strain evidence="2">EBRO</strain>
    </source>
</reference>
<dbReference type="Proteomes" id="UP000075880">
    <property type="component" value="Unassembled WGS sequence"/>
</dbReference>
<evidence type="ECO:0000313" key="2">
    <source>
        <dbReference type="EnsemblMetazoa" id="ENSAATROPP013307"/>
    </source>
</evidence>